<dbReference type="EMBL" id="BMGP01000003">
    <property type="protein sequence ID" value="GGF24982.1"/>
    <property type="molecule type" value="Genomic_DNA"/>
</dbReference>
<evidence type="ECO:0008006" key="3">
    <source>
        <dbReference type="Google" id="ProtNLM"/>
    </source>
</evidence>
<evidence type="ECO:0000313" key="2">
    <source>
        <dbReference type="Proteomes" id="UP000598775"/>
    </source>
</evidence>
<keyword evidence="2" id="KW-1185">Reference proteome</keyword>
<protein>
    <recommendedName>
        <fullName evidence="3">Alpha/beta hydrolase</fullName>
    </recommendedName>
</protein>
<dbReference type="InterPro" id="IPR029058">
    <property type="entry name" value="AB_hydrolase_fold"/>
</dbReference>
<evidence type="ECO:0000313" key="1">
    <source>
        <dbReference type="EMBL" id="GGF24982.1"/>
    </source>
</evidence>
<organism evidence="1 2">
    <name type="scientific">Subtercola lobariae</name>
    <dbReference type="NCBI Taxonomy" id="1588641"/>
    <lineage>
        <taxon>Bacteria</taxon>
        <taxon>Bacillati</taxon>
        <taxon>Actinomycetota</taxon>
        <taxon>Actinomycetes</taxon>
        <taxon>Micrococcales</taxon>
        <taxon>Microbacteriaceae</taxon>
        <taxon>Subtercola</taxon>
    </lineage>
</organism>
<comment type="caution">
    <text evidence="1">The sequence shown here is derived from an EMBL/GenBank/DDBJ whole genome shotgun (WGS) entry which is preliminary data.</text>
</comment>
<reference evidence="1 2" key="1">
    <citation type="journal article" date="2014" name="Int. J. Syst. Evol. Microbiol.">
        <title>Complete genome sequence of Corynebacterium casei LMG S-19264T (=DSM 44701T), isolated from a smear-ripened cheese.</title>
        <authorList>
            <consortium name="US DOE Joint Genome Institute (JGI-PGF)"/>
            <person name="Walter F."/>
            <person name="Albersmeier A."/>
            <person name="Kalinowski J."/>
            <person name="Ruckert C."/>
        </authorList>
    </citation>
    <scope>NUCLEOTIDE SEQUENCE [LARGE SCALE GENOMIC DNA]</scope>
    <source>
        <strain evidence="1 2">CGMCC 1.12976</strain>
    </source>
</reference>
<gene>
    <name evidence="1" type="ORF">GCM10011399_18110</name>
</gene>
<proteinExistence type="predicted"/>
<sequence length="284" mass="30455">MTDTAASGWPGFAIAHLSALRRRYAGHRPRSIAATDAALPEPFARVTLRVYEQQAQHTRPTHAEPAAVIVYFPDSAEVESLRARAGEWLCGSLVKRLGSVVLIRAVIGDDTTDQREAAYQALVWAAVRHPAAQLAVLGAGTGGALAARAAMLARDRRRSNAEPLAPHLERQALISPDFHLLVGPPATAEALVTSLVARLSELPATLLQRPTASSAQLGAENLAALLREAGVAVREIEYADTGISWAAYPKATRYASRALDDLVAFFHRGLIDDGFDVVPAWNVH</sequence>
<name>A0A917B7B7_9MICO</name>
<dbReference type="RefSeq" id="WP_188677123.1">
    <property type="nucleotide sequence ID" value="NZ_BMGP01000003.1"/>
</dbReference>
<dbReference type="Proteomes" id="UP000598775">
    <property type="component" value="Unassembled WGS sequence"/>
</dbReference>
<dbReference type="AlphaFoldDB" id="A0A917B7B7"/>
<dbReference type="Gene3D" id="3.40.50.1820">
    <property type="entry name" value="alpha/beta hydrolase"/>
    <property type="match status" value="1"/>
</dbReference>
<accession>A0A917B7B7</accession>
<dbReference type="SUPFAM" id="SSF53474">
    <property type="entry name" value="alpha/beta-Hydrolases"/>
    <property type="match status" value="1"/>
</dbReference>